<sequence>MAELTTEQFAALQKRAASLRDGLVRAEAEREHIEKEAAAAEFTLIELGFDPDQPWEPQLRVLQQKTEERLGALEALLP</sequence>
<protein>
    <submittedName>
        <fullName evidence="2">Uncharacterized protein</fullName>
    </submittedName>
</protein>
<proteinExistence type="predicted"/>
<reference evidence="2" key="1">
    <citation type="journal article" date="2015" name="Nature">
        <title>Complex archaea that bridge the gap between prokaryotes and eukaryotes.</title>
        <authorList>
            <person name="Spang A."/>
            <person name="Saw J.H."/>
            <person name="Jorgensen S.L."/>
            <person name="Zaremba-Niedzwiedzka K."/>
            <person name="Martijn J."/>
            <person name="Lind A.E."/>
            <person name="van Eijk R."/>
            <person name="Schleper C."/>
            <person name="Guy L."/>
            <person name="Ettema T.J."/>
        </authorList>
    </citation>
    <scope>NUCLEOTIDE SEQUENCE</scope>
</reference>
<dbReference type="AlphaFoldDB" id="A0A0F9VT84"/>
<keyword evidence="1" id="KW-0175">Coiled coil</keyword>
<dbReference type="EMBL" id="LAZR01000436">
    <property type="protein sequence ID" value="KKN68963.1"/>
    <property type="molecule type" value="Genomic_DNA"/>
</dbReference>
<name>A0A0F9VT84_9ZZZZ</name>
<feature type="coiled-coil region" evidence="1">
    <location>
        <begin position="9"/>
        <end position="43"/>
    </location>
</feature>
<evidence type="ECO:0000313" key="2">
    <source>
        <dbReference type="EMBL" id="KKN68963.1"/>
    </source>
</evidence>
<accession>A0A0F9VT84</accession>
<comment type="caution">
    <text evidence="2">The sequence shown here is derived from an EMBL/GenBank/DDBJ whole genome shotgun (WGS) entry which is preliminary data.</text>
</comment>
<gene>
    <name evidence="2" type="ORF">LCGC14_0446480</name>
</gene>
<evidence type="ECO:0000256" key="1">
    <source>
        <dbReference type="SAM" id="Coils"/>
    </source>
</evidence>
<organism evidence="2">
    <name type="scientific">marine sediment metagenome</name>
    <dbReference type="NCBI Taxonomy" id="412755"/>
    <lineage>
        <taxon>unclassified sequences</taxon>
        <taxon>metagenomes</taxon>
        <taxon>ecological metagenomes</taxon>
    </lineage>
</organism>